<dbReference type="Gene3D" id="3.20.20.100">
    <property type="entry name" value="NADP-dependent oxidoreductase domain"/>
    <property type="match status" value="1"/>
</dbReference>
<evidence type="ECO:0000313" key="9">
    <source>
        <dbReference type="Proteomes" id="UP000178622"/>
    </source>
</evidence>
<evidence type="ECO:0000256" key="1">
    <source>
        <dbReference type="ARBA" id="ARBA00007905"/>
    </source>
</evidence>
<keyword evidence="2" id="KW-0521">NADP</keyword>
<dbReference type="InterPro" id="IPR023210">
    <property type="entry name" value="NADP_OxRdtase_dom"/>
</dbReference>
<dbReference type="Pfam" id="PF00248">
    <property type="entry name" value="Aldo_ket_red"/>
    <property type="match status" value="1"/>
</dbReference>
<accession>A0A1E8GN27</accession>
<dbReference type="OrthoDB" id="9804790at2"/>
<dbReference type="GO" id="GO:0016616">
    <property type="term" value="F:oxidoreductase activity, acting on the CH-OH group of donors, NAD or NADP as acceptor"/>
    <property type="evidence" value="ECO:0007669"/>
    <property type="project" value="UniProtKB-ARBA"/>
</dbReference>
<dbReference type="Proteomes" id="UP000178622">
    <property type="component" value="Unassembled WGS sequence"/>
</dbReference>
<evidence type="ECO:0000256" key="6">
    <source>
        <dbReference type="PIRSR" id="PIRSR000097-3"/>
    </source>
</evidence>
<dbReference type="PANTHER" id="PTHR43827:SF3">
    <property type="entry name" value="NADP-DEPENDENT OXIDOREDUCTASE DOMAIN-CONTAINING PROTEIN"/>
    <property type="match status" value="1"/>
</dbReference>
<evidence type="ECO:0000256" key="2">
    <source>
        <dbReference type="ARBA" id="ARBA00022857"/>
    </source>
</evidence>
<feature type="domain" description="NADP-dependent oxidoreductase" evidence="7">
    <location>
        <begin position="21"/>
        <end position="257"/>
    </location>
</feature>
<dbReference type="PROSITE" id="PS00798">
    <property type="entry name" value="ALDOKETO_REDUCTASE_1"/>
    <property type="match status" value="1"/>
</dbReference>
<dbReference type="InterPro" id="IPR020471">
    <property type="entry name" value="AKR"/>
</dbReference>
<evidence type="ECO:0000256" key="3">
    <source>
        <dbReference type="ARBA" id="ARBA00023002"/>
    </source>
</evidence>
<dbReference type="PROSITE" id="PS00063">
    <property type="entry name" value="ALDOKETO_REDUCTASE_3"/>
    <property type="match status" value="1"/>
</dbReference>
<feature type="active site" description="Proton donor" evidence="4">
    <location>
        <position position="48"/>
    </location>
</feature>
<dbReference type="AlphaFoldDB" id="A0A1E8GN27"/>
<dbReference type="PROSITE" id="PS00062">
    <property type="entry name" value="ALDOKETO_REDUCTASE_2"/>
    <property type="match status" value="1"/>
</dbReference>
<feature type="binding site" evidence="5">
    <location>
        <position position="106"/>
    </location>
    <ligand>
        <name>substrate</name>
    </ligand>
</feature>
<gene>
    <name evidence="8" type="ORF">BG261_03020</name>
</gene>
<sequence>MEYAKLNNGIEMPMAGFGVYQIPKEDCKQAVLDALEVGYRLIDTAQSYFNEKEVGYALAETKVPREEIFLTTKVWIDNYGQGITRQSILDSMRRLKVDYIDLVLLHQPFSDYYAAYHELEKLYKEGKIRAIGVSNFAPDRLADIAAFNSVVPQVNQVEVNPFNQQIKAQEYMLKEEIQMEAWAPFGEGRNDIFNNETLTSIGKKYGKSAAQVILRWLLQRDIVSLAKSTKKSRMEENFSIFDFELSDQDMKEIQKIDQESSLFFDHQAPETVEMFVKFIEERRK</sequence>
<dbReference type="STRING" id="1859473.BG261_03020"/>
<dbReference type="FunFam" id="3.20.20.100:FF:000015">
    <property type="entry name" value="Oxidoreductase, aldo/keto reductase family"/>
    <property type="match status" value="1"/>
</dbReference>
<protein>
    <submittedName>
        <fullName evidence="8">2,5-diketo-D-gluconic acid reductase</fullName>
    </submittedName>
</protein>
<reference evidence="9" key="1">
    <citation type="submission" date="2016-09" db="EMBL/GenBank/DDBJ databases">
        <title>Draft genome sequence of a novel species of the family Streptococcaceae isolated from flowers.</title>
        <authorList>
            <person name="Chuah L.-O."/>
            <person name="Yap K.-P."/>
            <person name="Thong K.L."/>
            <person name="Liong M.T."/>
            <person name="Ahmad R."/>
            <person name="Rusul G."/>
        </authorList>
    </citation>
    <scope>NUCLEOTIDE SEQUENCE [LARGE SCALE GENOMIC DNA]</scope>
    <source>
        <strain evidence="9">DF1</strain>
    </source>
</reference>
<dbReference type="RefSeq" id="WP_070792084.1">
    <property type="nucleotide sequence ID" value="NZ_MKIR01000012.1"/>
</dbReference>
<comment type="similarity">
    <text evidence="1">Belongs to the aldo/keto reductase family.</text>
</comment>
<dbReference type="PANTHER" id="PTHR43827">
    <property type="entry name" value="2,5-DIKETO-D-GLUCONIC ACID REDUCTASE"/>
    <property type="match status" value="1"/>
</dbReference>
<evidence type="ECO:0000256" key="5">
    <source>
        <dbReference type="PIRSR" id="PIRSR000097-2"/>
    </source>
</evidence>
<dbReference type="PRINTS" id="PR00069">
    <property type="entry name" value="ALDKETRDTASE"/>
</dbReference>
<keyword evidence="3" id="KW-0560">Oxidoreductase</keyword>
<dbReference type="EMBL" id="MKIR01000012">
    <property type="protein sequence ID" value="OFI49567.1"/>
    <property type="molecule type" value="Genomic_DNA"/>
</dbReference>
<dbReference type="SUPFAM" id="SSF51430">
    <property type="entry name" value="NAD(P)-linked oxidoreductase"/>
    <property type="match status" value="1"/>
</dbReference>
<feature type="site" description="Lowers pKa of active site Tyr" evidence="6">
    <location>
        <position position="73"/>
    </location>
</feature>
<evidence type="ECO:0000256" key="4">
    <source>
        <dbReference type="PIRSR" id="PIRSR000097-1"/>
    </source>
</evidence>
<dbReference type="PIRSF" id="PIRSF000097">
    <property type="entry name" value="AKR"/>
    <property type="match status" value="1"/>
</dbReference>
<name>A0A1E8GN27_9LACT</name>
<dbReference type="InterPro" id="IPR036812">
    <property type="entry name" value="NAD(P)_OxRdtase_dom_sf"/>
</dbReference>
<dbReference type="InterPro" id="IPR018170">
    <property type="entry name" value="Aldo/ket_reductase_CS"/>
</dbReference>
<evidence type="ECO:0000313" key="8">
    <source>
        <dbReference type="EMBL" id="OFI49567.1"/>
    </source>
</evidence>
<comment type="caution">
    <text evidence="8">The sequence shown here is derived from an EMBL/GenBank/DDBJ whole genome shotgun (WGS) entry which is preliminary data.</text>
</comment>
<dbReference type="CDD" id="cd19133">
    <property type="entry name" value="AKR_AKR5F1"/>
    <property type="match status" value="1"/>
</dbReference>
<proteinExistence type="inferred from homology"/>
<evidence type="ECO:0000259" key="7">
    <source>
        <dbReference type="Pfam" id="PF00248"/>
    </source>
</evidence>
<keyword evidence="9" id="KW-1185">Reference proteome</keyword>
<organism evidence="8 9">
    <name type="scientific">Floricoccus tropicus</name>
    <dbReference type="NCBI Taxonomy" id="1859473"/>
    <lineage>
        <taxon>Bacteria</taxon>
        <taxon>Bacillati</taxon>
        <taxon>Bacillota</taxon>
        <taxon>Bacilli</taxon>
        <taxon>Lactobacillales</taxon>
        <taxon>Streptococcaceae</taxon>
        <taxon>Floricoccus</taxon>
    </lineage>
</organism>